<name>A0A1E7YN89_9PROT</name>
<comment type="caution">
    <text evidence="1">The sequence shown here is derived from an EMBL/GenBank/DDBJ whole genome shotgun (WGS) entry which is preliminary data.</text>
</comment>
<sequence length="71" mass="8400">MHFYKARVAADYVTYALSNEHTNLRTQRAMLFKIAEIFRIQQSGKDHRTYLRIVLGHPRFWEGMHRGHLGG</sequence>
<dbReference type="EMBL" id="LZYE01000164">
    <property type="protein sequence ID" value="OFC36306.1"/>
    <property type="molecule type" value="Genomic_DNA"/>
</dbReference>
<organism evidence="1 2">
    <name type="scientific">Acidithiobacillus caldus</name>
    <dbReference type="NCBI Taxonomy" id="33059"/>
    <lineage>
        <taxon>Bacteria</taxon>
        <taxon>Pseudomonadati</taxon>
        <taxon>Pseudomonadota</taxon>
        <taxon>Acidithiobacillia</taxon>
        <taxon>Acidithiobacillales</taxon>
        <taxon>Acidithiobacillaceae</taxon>
        <taxon>Acidithiobacillus</taxon>
    </lineage>
</organism>
<accession>A0A1E7YN89</accession>
<gene>
    <name evidence="1" type="ORF">BAE27_06425</name>
</gene>
<protein>
    <submittedName>
        <fullName evidence="1">Uncharacterized protein</fullName>
    </submittedName>
</protein>
<proteinExistence type="predicted"/>
<reference evidence="1 2" key="1">
    <citation type="submission" date="2016-06" db="EMBL/GenBank/DDBJ databases">
        <title>Gene turnover analysis identifies the evolutionary adaptation of the extremophile Acidithiobacillus caldus.</title>
        <authorList>
            <person name="Zhang X."/>
        </authorList>
    </citation>
    <scope>NUCLEOTIDE SEQUENCE [LARGE SCALE GENOMIC DNA]</scope>
    <source>
        <strain evidence="1 2">DX</strain>
    </source>
</reference>
<dbReference type="Proteomes" id="UP000175616">
    <property type="component" value="Unassembled WGS sequence"/>
</dbReference>
<dbReference type="AlphaFoldDB" id="A0A1E7YN89"/>
<evidence type="ECO:0000313" key="1">
    <source>
        <dbReference type="EMBL" id="OFC36306.1"/>
    </source>
</evidence>
<evidence type="ECO:0000313" key="2">
    <source>
        <dbReference type="Proteomes" id="UP000175616"/>
    </source>
</evidence>